<accession>A0A2M6W5W5</accession>
<name>A0A2M6W5W5_9BACT</name>
<evidence type="ECO:0000256" key="4">
    <source>
        <dbReference type="ARBA" id="ARBA00022989"/>
    </source>
</evidence>
<dbReference type="GO" id="GO:0005886">
    <property type="term" value="C:plasma membrane"/>
    <property type="evidence" value="ECO:0007669"/>
    <property type="project" value="UniProtKB-SubCell"/>
</dbReference>
<organism evidence="8 9">
    <name type="scientific">Candidatus Magasanikbacteria bacterium CG10_big_fil_rev_8_21_14_0_10_36_32</name>
    <dbReference type="NCBI Taxonomy" id="1974646"/>
    <lineage>
        <taxon>Bacteria</taxon>
        <taxon>Candidatus Magasanikiibacteriota</taxon>
    </lineage>
</organism>
<evidence type="ECO:0000256" key="3">
    <source>
        <dbReference type="ARBA" id="ARBA00022692"/>
    </source>
</evidence>
<feature type="transmembrane region" description="Helical" evidence="6">
    <location>
        <begin position="142"/>
        <end position="167"/>
    </location>
</feature>
<dbReference type="Gene3D" id="3.40.720.10">
    <property type="entry name" value="Alkaline Phosphatase, subunit A"/>
    <property type="match status" value="1"/>
</dbReference>
<comment type="caution">
    <text evidence="8">The sequence shown here is derived from an EMBL/GenBank/DDBJ whole genome shotgun (WGS) entry which is preliminary data.</text>
</comment>
<keyword evidence="3 6" id="KW-0812">Transmembrane</keyword>
<reference evidence="9" key="1">
    <citation type="submission" date="2017-09" db="EMBL/GenBank/DDBJ databases">
        <title>Depth-based differentiation of microbial function through sediment-hosted aquifers and enrichment of novel symbionts in the deep terrestrial subsurface.</title>
        <authorList>
            <person name="Probst A.J."/>
            <person name="Ladd B."/>
            <person name="Jarett J.K."/>
            <person name="Geller-Mcgrath D.E."/>
            <person name="Sieber C.M.K."/>
            <person name="Emerson J.B."/>
            <person name="Anantharaman K."/>
            <person name="Thomas B.C."/>
            <person name="Malmstrom R."/>
            <person name="Stieglmeier M."/>
            <person name="Klingl A."/>
            <person name="Woyke T."/>
            <person name="Ryan C.M."/>
            <person name="Banfield J.F."/>
        </authorList>
    </citation>
    <scope>NUCLEOTIDE SEQUENCE [LARGE SCALE GENOMIC DNA]</scope>
</reference>
<gene>
    <name evidence="8" type="ORF">COU29_03835</name>
</gene>
<feature type="domain" description="Sulfatase N-terminal" evidence="7">
    <location>
        <begin position="383"/>
        <end position="670"/>
    </location>
</feature>
<evidence type="ECO:0000256" key="2">
    <source>
        <dbReference type="ARBA" id="ARBA00022475"/>
    </source>
</evidence>
<evidence type="ECO:0000313" key="8">
    <source>
        <dbReference type="EMBL" id="PIT88115.1"/>
    </source>
</evidence>
<dbReference type="CDD" id="cd16015">
    <property type="entry name" value="LTA_synthase"/>
    <property type="match status" value="1"/>
</dbReference>
<keyword evidence="2" id="KW-1003">Cell membrane</keyword>
<dbReference type="PANTHER" id="PTHR47371:SF3">
    <property type="entry name" value="PHOSPHOGLYCEROL TRANSFERASE I"/>
    <property type="match status" value="1"/>
</dbReference>
<dbReference type="Proteomes" id="UP000231426">
    <property type="component" value="Unassembled WGS sequence"/>
</dbReference>
<keyword evidence="4 6" id="KW-1133">Transmembrane helix</keyword>
<dbReference type="PANTHER" id="PTHR47371">
    <property type="entry name" value="LIPOTEICHOIC ACID SYNTHASE"/>
    <property type="match status" value="1"/>
</dbReference>
<evidence type="ECO:0000256" key="6">
    <source>
        <dbReference type="SAM" id="Phobius"/>
    </source>
</evidence>
<dbReference type="InterPro" id="IPR050448">
    <property type="entry name" value="OpgB/LTA_synthase_biosynth"/>
</dbReference>
<evidence type="ECO:0000256" key="5">
    <source>
        <dbReference type="ARBA" id="ARBA00023136"/>
    </source>
</evidence>
<feature type="transmembrane region" description="Helical" evidence="6">
    <location>
        <begin position="40"/>
        <end position="60"/>
    </location>
</feature>
<dbReference type="SUPFAM" id="SSF53649">
    <property type="entry name" value="Alkaline phosphatase-like"/>
    <property type="match status" value="1"/>
</dbReference>
<sequence>MFELLKKIYKKVQPIVLPLMGSFFIAAGWDWYHVAYRPHWRWGLIFFLTLFGIFVGYWFFKKIYRYLTEKFGRHAFWRSNYFFVFLDQLFFIFSLVFLIFFSRYELLSFVYFFAVLGLLFWRMDKFLTSHPLAENWRKINRLIFSLAGFIFLLNGFFQYFAYFYYILDSNIKFYNIVLFRAWAVTMFWLFCFSLASLIYLRFNGRGRYAIPVFLTVIFLVAIFIGLVNSATLYHSSLYLNPIVWEHASGSGFFVFYKTAVVLALLFLLVAVLSILFFRRYFKAQRLFAKSYWYYYNLAIILVAAMSFVTVASLRNTPEAMIIKSFYRYFKGQTAQVELSSALSAKLERFGLKYNLNEFYISKKDKVYSQEKILLPEKFSNQKPNVIIVFLESFSSRLTDVYNSRLVGLTPGLGQMASDSQTTIFHNLYNPSTPTVTGLMAELCSFLPPTGHNEIEQEKHLQGHHLLCLPRILNENGYNYNLYITAVEKEFANKGKIIESMGIENFWGTKELAKKIDGQPLAWGYSDHQMFPVFFDQIQNLSPEEKPFLVMISTIDTHPPFDLVKDVMPYQDGANNLLNSIHTTDDAFGKFWDEFVKSEFYQNTIVIAVADHAVFPTAYTKDYFPQETGKMNFYDELAFMMYVPENILSKTVSTYSSGLDLTPTILQMLNINISNSFEGHSIFDDREQYPNLLGMHEFGLYINQLDENGKRIIDYTVPNDLDCNKNISINTSSPLTLCEFLDFYQWKRQMFEQGRSWYK</sequence>
<feature type="transmembrane region" description="Helical" evidence="6">
    <location>
        <begin position="253"/>
        <end position="281"/>
    </location>
</feature>
<feature type="transmembrane region" description="Helical" evidence="6">
    <location>
        <begin position="179"/>
        <end position="200"/>
    </location>
</feature>
<feature type="transmembrane region" description="Helical" evidence="6">
    <location>
        <begin position="81"/>
        <end position="100"/>
    </location>
</feature>
<dbReference type="EMBL" id="PFBV01000005">
    <property type="protein sequence ID" value="PIT88115.1"/>
    <property type="molecule type" value="Genomic_DNA"/>
</dbReference>
<evidence type="ECO:0000259" key="7">
    <source>
        <dbReference type="Pfam" id="PF00884"/>
    </source>
</evidence>
<feature type="transmembrane region" description="Helical" evidence="6">
    <location>
        <begin position="12"/>
        <end position="34"/>
    </location>
</feature>
<dbReference type="Pfam" id="PF00884">
    <property type="entry name" value="Sulfatase"/>
    <property type="match status" value="1"/>
</dbReference>
<feature type="transmembrane region" description="Helical" evidence="6">
    <location>
        <begin position="106"/>
        <end position="121"/>
    </location>
</feature>
<keyword evidence="5 6" id="KW-0472">Membrane</keyword>
<evidence type="ECO:0000313" key="9">
    <source>
        <dbReference type="Proteomes" id="UP000231426"/>
    </source>
</evidence>
<evidence type="ECO:0000256" key="1">
    <source>
        <dbReference type="ARBA" id="ARBA00004651"/>
    </source>
</evidence>
<dbReference type="InterPro" id="IPR000917">
    <property type="entry name" value="Sulfatase_N"/>
</dbReference>
<protein>
    <recommendedName>
        <fullName evidence="7">Sulfatase N-terminal domain-containing protein</fullName>
    </recommendedName>
</protein>
<feature type="transmembrane region" description="Helical" evidence="6">
    <location>
        <begin position="212"/>
        <end position="233"/>
    </location>
</feature>
<feature type="transmembrane region" description="Helical" evidence="6">
    <location>
        <begin position="293"/>
        <end position="313"/>
    </location>
</feature>
<comment type="subcellular location">
    <subcellularLocation>
        <location evidence="1">Cell membrane</location>
        <topology evidence="1">Multi-pass membrane protein</topology>
    </subcellularLocation>
</comment>
<dbReference type="AlphaFoldDB" id="A0A2M6W5W5"/>
<dbReference type="InterPro" id="IPR017850">
    <property type="entry name" value="Alkaline_phosphatase_core_sf"/>
</dbReference>
<proteinExistence type="predicted"/>